<dbReference type="InterPro" id="IPR035461">
    <property type="entry name" value="GmhA/DiaA"/>
</dbReference>
<dbReference type="Proteomes" id="UP000177528">
    <property type="component" value="Unassembled WGS sequence"/>
</dbReference>
<organism evidence="2 3">
    <name type="scientific">Candidatus Andersenbacteria bacterium RIFCSPHIGHO2_12_FULL_45_11</name>
    <dbReference type="NCBI Taxonomy" id="1797281"/>
    <lineage>
        <taxon>Bacteria</taxon>
        <taxon>Candidatus Anderseniibacteriota</taxon>
    </lineage>
</organism>
<dbReference type="InterPro" id="IPR050099">
    <property type="entry name" value="SIS_GmhA/DiaA_subfam"/>
</dbReference>
<dbReference type="PANTHER" id="PTHR30390">
    <property type="entry name" value="SEDOHEPTULOSE 7-PHOSPHATE ISOMERASE / DNAA INITIATOR-ASSOCIATING FACTOR FOR REPLICATION INITIATION"/>
    <property type="match status" value="1"/>
</dbReference>
<sequence length="195" mass="21064">MQKLFEQHTKELQDLLGNLGSFHEQVASAVAHLREAFSKGHTLYVAGNGGSASEAQHLAEEFIGRYRTDRKPYPAISLTADSNAITCIANDFGFNAIFSRQLEALGREGDVFVALSTSGNSENILKAVDAARANGMTIIALTGTTGKLKDLADVAIECPSGTHNGKAVTERMQELHLHAIHMICEAFEETPRIPV</sequence>
<dbReference type="PANTHER" id="PTHR30390:SF6">
    <property type="entry name" value="DNAA INITIATOR-ASSOCIATING PROTEIN DIAA"/>
    <property type="match status" value="1"/>
</dbReference>
<dbReference type="GO" id="GO:1901135">
    <property type="term" value="P:carbohydrate derivative metabolic process"/>
    <property type="evidence" value="ECO:0007669"/>
    <property type="project" value="InterPro"/>
</dbReference>
<dbReference type="EMBL" id="MHHR01000027">
    <property type="protein sequence ID" value="OGY33681.1"/>
    <property type="molecule type" value="Genomic_DNA"/>
</dbReference>
<dbReference type="SUPFAM" id="SSF53697">
    <property type="entry name" value="SIS domain"/>
    <property type="match status" value="1"/>
</dbReference>
<protein>
    <recommendedName>
        <fullName evidence="1">SIS domain-containing protein</fullName>
    </recommendedName>
</protein>
<dbReference type="Pfam" id="PF13580">
    <property type="entry name" value="SIS_2"/>
    <property type="match status" value="1"/>
</dbReference>
<dbReference type="InterPro" id="IPR001347">
    <property type="entry name" value="SIS_dom"/>
</dbReference>
<name>A0A1G1X1K8_9BACT</name>
<accession>A0A1G1X1K8</accession>
<gene>
    <name evidence="2" type="ORF">A3D99_00110</name>
</gene>
<dbReference type="InterPro" id="IPR046348">
    <property type="entry name" value="SIS_dom_sf"/>
</dbReference>
<proteinExistence type="predicted"/>
<evidence type="ECO:0000259" key="1">
    <source>
        <dbReference type="PROSITE" id="PS51464"/>
    </source>
</evidence>
<dbReference type="PROSITE" id="PS51464">
    <property type="entry name" value="SIS"/>
    <property type="match status" value="1"/>
</dbReference>
<evidence type="ECO:0000313" key="3">
    <source>
        <dbReference type="Proteomes" id="UP000177528"/>
    </source>
</evidence>
<dbReference type="AlphaFoldDB" id="A0A1G1X1K8"/>
<comment type="caution">
    <text evidence="2">The sequence shown here is derived from an EMBL/GenBank/DDBJ whole genome shotgun (WGS) entry which is preliminary data.</text>
</comment>
<dbReference type="GO" id="GO:0097367">
    <property type="term" value="F:carbohydrate derivative binding"/>
    <property type="evidence" value="ECO:0007669"/>
    <property type="project" value="InterPro"/>
</dbReference>
<evidence type="ECO:0000313" key="2">
    <source>
        <dbReference type="EMBL" id="OGY33681.1"/>
    </source>
</evidence>
<dbReference type="Gene3D" id="3.40.50.10490">
    <property type="entry name" value="Glucose-6-phosphate isomerase like protein, domain 1"/>
    <property type="match status" value="1"/>
</dbReference>
<feature type="domain" description="SIS" evidence="1">
    <location>
        <begin position="33"/>
        <end position="194"/>
    </location>
</feature>
<dbReference type="CDD" id="cd05006">
    <property type="entry name" value="SIS_GmhA"/>
    <property type="match status" value="1"/>
</dbReference>
<reference evidence="2 3" key="1">
    <citation type="journal article" date="2016" name="Nat. Commun.">
        <title>Thousands of microbial genomes shed light on interconnected biogeochemical processes in an aquifer system.</title>
        <authorList>
            <person name="Anantharaman K."/>
            <person name="Brown C.T."/>
            <person name="Hug L.A."/>
            <person name="Sharon I."/>
            <person name="Castelle C.J."/>
            <person name="Probst A.J."/>
            <person name="Thomas B.C."/>
            <person name="Singh A."/>
            <person name="Wilkins M.J."/>
            <person name="Karaoz U."/>
            <person name="Brodie E.L."/>
            <person name="Williams K.H."/>
            <person name="Hubbard S.S."/>
            <person name="Banfield J.F."/>
        </authorList>
    </citation>
    <scope>NUCLEOTIDE SEQUENCE [LARGE SCALE GENOMIC DNA]</scope>
</reference>